<feature type="transmembrane region" description="Helical" evidence="15">
    <location>
        <begin position="180"/>
        <end position="203"/>
    </location>
</feature>
<keyword evidence="13" id="KW-0406">Ion transport</keyword>
<name>F0SHA2_RUBBR</name>
<dbReference type="SFLD" id="SFLDG00002">
    <property type="entry name" value="C1.7:_P-type_atpase_like"/>
    <property type="match status" value="1"/>
</dbReference>
<dbReference type="Gene3D" id="3.40.1110.10">
    <property type="entry name" value="Calcium-transporting ATPase, cytoplasmic domain N"/>
    <property type="match status" value="1"/>
</dbReference>
<evidence type="ECO:0000313" key="17">
    <source>
        <dbReference type="EMBL" id="ADY60643.1"/>
    </source>
</evidence>
<dbReference type="InterPro" id="IPR021993">
    <property type="entry name" value="ATPase-cat-bd"/>
</dbReference>
<keyword evidence="12 15" id="KW-1133">Transmembrane helix</keyword>
<dbReference type="Pfam" id="PF00702">
    <property type="entry name" value="Hydrolase"/>
    <property type="match status" value="1"/>
</dbReference>
<dbReference type="SUPFAM" id="SSF55008">
    <property type="entry name" value="HMA, heavy metal-associated domain"/>
    <property type="match status" value="1"/>
</dbReference>
<dbReference type="eggNOG" id="COG2217">
    <property type="taxonomic scope" value="Bacteria"/>
</dbReference>
<accession>F0SHA2</accession>
<dbReference type="GO" id="GO:0016887">
    <property type="term" value="F:ATP hydrolysis activity"/>
    <property type="evidence" value="ECO:0007669"/>
    <property type="project" value="InterPro"/>
</dbReference>
<keyword evidence="14 15" id="KW-0472">Membrane</keyword>
<dbReference type="InterPro" id="IPR023298">
    <property type="entry name" value="ATPase_P-typ_TM_dom_sf"/>
</dbReference>
<evidence type="ECO:0000256" key="1">
    <source>
        <dbReference type="ARBA" id="ARBA00004651"/>
    </source>
</evidence>
<keyword evidence="10" id="KW-0460">Magnesium</keyword>
<feature type="transmembrane region" description="Helical" evidence="15">
    <location>
        <begin position="276"/>
        <end position="294"/>
    </location>
</feature>
<dbReference type="InterPro" id="IPR006121">
    <property type="entry name" value="HMA_dom"/>
</dbReference>
<dbReference type="PANTHER" id="PTHR43520">
    <property type="entry name" value="ATP7, ISOFORM B"/>
    <property type="match status" value="1"/>
</dbReference>
<evidence type="ECO:0000256" key="3">
    <source>
        <dbReference type="ARBA" id="ARBA00022448"/>
    </source>
</evidence>
<dbReference type="InterPro" id="IPR023299">
    <property type="entry name" value="ATPase_P-typ_cyto_dom_N"/>
</dbReference>
<evidence type="ECO:0000256" key="5">
    <source>
        <dbReference type="ARBA" id="ARBA00022553"/>
    </source>
</evidence>
<dbReference type="GO" id="GO:0005507">
    <property type="term" value="F:copper ion binding"/>
    <property type="evidence" value="ECO:0007669"/>
    <property type="project" value="TreeGrafter"/>
</dbReference>
<evidence type="ECO:0000313" key="18">
    <source>
        <dbReference type="Proteomes" id="UP000006860"/>
    </source>
</evidence>
<keyword evidence="7 15" id="KW-0479">Metal-binding</keyword>
<dbReference type="GO" id="GO:0055070">
    <property type="term" value="P:copper ion homeostasis"/>
    <property type="evidence" value="ECO:0007669"/>
    <property type="project" value="TreeGrafter"/>
</dbReference>
<dbReference type="PROSITE" id="PS00154">
    <property type="entry name" value="ATPASE_E1_E2"/>
    <property type="match status" value="1"/>
</dbReference>
<dbReference type="KEGG" id="pbs:Plabr_3046"/>
<dbReference type="InterPro" id="IPR001757">
    <property type="entry name" value="P_typ_ATPase"/>
</dbReference>
<gene>
    <name evidence="17" type="ordered locus">Plabr_3046</name>
</gene>
<comment type="subcellular location">
    <subcellularLocation>
        <location evidence="1">Cell membrane</location>
        <topology evidence="1">Multi-pass membrane protein</topology>
    </subcellularLocation>
</comment>
<keyword evidence="4 15" id="KW-1003">Cell membrane</keyword>
<dbReference type="InterPro" id="IPR059000">
    <property type="entry name" value="ATPase_P-type_domA"/>
</dbReference>
<feature type="transmembrane region" description="Helical" evidence="15">
    <location>
        <begin position="215"/>
        <end position="240"/>
    </location>
</feature>
<reference evidence="18" key="1">
    <citation type="submission" date="2011-02" db="EMBL/GenBank/DDBJ databases">
        <title>The complete genome of Planctomyces brasiliensis DSM 5305.</title>
        <authorList>
            <person name="Lucas S."/>
            <person name="Copeland A."/>
            <person name="Lapidus A."/>
            <person name="Bruce D."/>
            <person name="Goodwin L."/>
            <person name="Pitluck S."/>
            <person name="Kyrpides N."/>
            <person name="Mavromatis K."/>
            <person name="Pagani I."/>
            <person name="Ivanova N."/>
            <person name="Ovchinnikova G."/>
            <person name="Lu M."/>
            <person name="Detter J.C."/>
            <person name="Han C."/>
            <person name="Land M."/>
            <person name="Hauser L."/>
            <person name="Markowitz V."/>
            <person name="Cheng J.-F."/>
            <person name="Hugenholtz P."/>
            <person name="Woyke T."/>
            <person name="Wu D."/>
            <person name="Tindall B."/>
            <person name="Pomrenke H.G."/>
            <person name="Brambilla E."/>
            <person name="Klenk H.-P."/>
            <person name="Eisen J.A."/>
        </authorList>
    </citation>
    <scope>NUCLEOTIDE SEQUENCE [LARGE SCALE GENOMIC DNA]</scope>
    <source>
        <strain evidence="18">ATCC 49424 / DSM 5305 / JCM 21570 / NBRC 103401 / IFAM 1448</strain>
    </source>
</reference>
<sequence>MLSPMTTSSPDVEHAHQDVACIHCGLPVPAQVSHADNGPFCCHGCEVAYAILQEDDDLLEAWHARGQAKTQPTYAEMDHEAFRQKYVQQLTSSQVRIELAIENLFCASCVLAIEKLPRFLPGVVESRVNLATSRVKIVWQNEAVPLSEIARTLARLGYPPHPIDDAALETADRLENRKRLIHLAVAGVCAGNAMLVAIAMYYGLFTGMESRFANLFRWVSAGLAIVSLAWPGATFFTNAFRAVRSRTPHMDIPVAVGLAAGTAMGIANTILGRGEIYFDSITVLVFLLLVGRYLQYQQQRKAIRQVSLIKSLIPQAVHRILPAGSSQQTEIIPLEAVQPGDYLQVLIGDLIAADGIIIEGDSAIDCSILTGESIGQPVGPGDTVSAGTTNLTSPLIMKVERIAAETRLAEITRLIELGLESKTPIVQFANSIAGYFVAVVLILAAATFTFWASVDLELAVNHAMALMIVACPCALGLATPFTIAITQARAARRQILIKSGDVLEKLQKPGRLWLDKTGTMTTGRPTLIHWEGDSGCIDGVIALESKVIHPLATTLVESLRQRTTSKAITAERVEALPGLGVRGIVDGNEYVIGSHRILEQCNLDINPKLAAKGEDFQRAGWTTIFVAVDGVLVAVAAIGDSVRPDTKATIEEMRSQGWQIGILSGDHSTAVKKVAQEIALPADRTYGDVSPEDKLAFILEGSENGTTVMVGDGVNDSAALAASGVGIAVEGGAAASLQAADVYLSQPGLRGILELMRGAKQTVRTIHMNFAASLGYNVTAAALAMTGQISPLIAAILMPLSSLTVLSIAFLNPAFRKDLP</sequence>
<feature type="transmembrane region" description="Helical" evidence="15">
    <location>
        <begin position="792"/>
        <end position="815"/>
    </location>
</feature>
<dbReference type="SFLD" id="SFLDF00027">
    <property type="entry name" value="p-type_atpase"/>
    <property type="match status" value="1"/>
</dbReference>
<dbReference type="InterPro" id="IPR044492">
    <property type="entry name" value="P_typ_ATPase_HD_dom"/>
</dbReference>
<dbReference type="Pfam" id="PF12156">
    <property type="entry name" value="ATPase-cat_bd"/>
    <property type="match status" value="1"/>
</dbReference>
<dbReference type="NCBIfam" id="TIGR01511">
    <property type="entry name" value="ATPase-IB1_Cu"/>
    <property type="match status" value="1"/>
</dbReference>
<protein>
    <submittedName>
        <fullName evidence="17">Heavy metal translocating P-type ATPase</fullName>
    </submittedName>
</protein>
<proteinExistence type="inferred from homology"/>
<dbReference type="SUPFAM" id="SSF56784">
    <property type="entry name" value="HAD-like"/>
    <property type="match status" value="1"/>
</dbReference>
<organism evidence="17 18">
    <name type="scientific">Rubinisphaera brasiliensis (strain ATCC 49424 / DSM 5305 / JCM 21570 / IAM 15109 / NBRC 103401 / IFAM 1448)</name>
    <name type="common">Planctomyces brasiliensis</name>
    <dbReference type="NCBI Taxonomy" id="756272"/>
    <lineage>
        <taxon>Bacteria</taxon>
        <taxon>Pseudomonadati</taxon>
        <taxon>Planctomycetota</taxon>
        <taxon>Planctomycetia</taxon>
        <taxon>Planctomycetales</taxon>
        <taxon>Planctomycetaceae</taxon>
        <taxon>Rubinisphaera</taxon>
    </lineage>
</organism>
<evidence type="ECO:0000256" key="10">
    <source>
        <dbReference type="ARBA" id="ARBA00022842"/>
    </source>
</evidence>
<keyword evidence="5" id="KW-0597">Phosphoprotein</keyword>
<dbReference type="PRINTS" id="PR00119">
    <property type="entry name" value="CATATPASE"/>
</dbReference>
<dbReference type="GO" id="GO:0043682">
    <property type="term" value="F:P-type divalent copper transporter activity"/>
    <property type="evidence" value="ECO:0007669"/>
    <property type="project" value="TreeGrafter"/>
</dbReference>
<dbReference type="InterPro" id="IPR027256">
    <property type="entry name" value="P-typ_ATPase_IB"/>
</dbReference>
<keyword evidence="3" id="KW-0813">Transport</keyword>
<keyword evidence="6 15" id="KW-0812">Transmembrane</keyword>
<keyword evidence="9 15" id="KW-0067">ATP-binding</keyword>
<evidence type="ECO:0000256" key="4">
    <source>
        <dbReference type="ARBA" id="ARBA00022475"/>
    </source>
</evidence>
<feature type="transmembrane region" description="Helical" evidence="15">
    <location>
        <begin position="252"/>
        <end position="270"/>
    </location>
</feature>
<dbReference type="EMBL" id="CP002546">
    <property type="protein sequence ID" value="ADY60643.1"/>
    <property type="molecule type" value="Genomic_DNA"/>
</dbReference>
<dbReference type="RefSeq" id="WP_013629364.1">
    <property type="nucleotide sequence ID" value="NC_015174.1"/>
</dbReference>
<dbReference type="PROSITE" id="PS50846">
    <property type="entry name" value="HMA_2"/>
    <property type="match status" value="1"/>
</dbReference>
<evidence type="ECO:0000256" key="6">
    <source>
        <dbReference type="ARBA" id="ARBA00022692"/>
    </source>
</evidence>
<dbReference type="Pfam" id="PF00122">
    <property type="entry name" value="E1-E2_ATPase"/>
    <property type="match status" value="1"/>
</dbReference>
<evidence type="ECO:0000256" key="9">
    <source>
        <dbReference type="ARBA" id="ARBA00022840"/>
    </source>
</evidence>
<dbReference type="PANTHER" id="PTHR43520:SF5">
    <property type="entry name" value="CATION-TRANSPORTING P-TYPE ATPASE-RELATED"/>
    <property type="match status" value="1"/>
</dbReference>
<feature type="transmembrane region" description="Helical" evidence="15">
    <location>
        <begin position="766"/>
        <end position="786"/>
    </location>
</feature>
<dbReference type="NCBIfam" id="TIGR01525">
    <property type="entry name" value="ATPase-IB_hvy"/>
    <property type="match status" value="1"/>
</dbReference>
<dbReference type="SFLD" id="SFLDS00003">
    <property type="entry name" value="Haloacid_Dehalogenase"/>
    <property type="match status" value="1"/>
</dbReference>
<dbReference type="GO" id="GO:0005524">
    <property type="term" value="F:ATP binding"/>
    <property type="evidence" value="ECO:0007669"/>
    <property type="project" value="UniProtKB-UniRule"/>
</dbReference>
<dbReference type="GO" id="GO:0005886">
    <property type="term" value="C:plasma membrane"/>
    <property type="evidence" value="ECO:0007669"/>
    <property type="project" value="UniProtKB-SubCell"/>
</dbReference>
<dbReference type="HOGENOM" id="CLU_001771_0_3_0"/>
<feature type="domain" description="HMA" evidence="16">
    <location>
        <begin position="95"/>
        <end position="161"/>
    </location>
</feature>
<dbReference type="Pfam" id="PF00403">
    <property type="entry name" value="HMA"/>
    <property type="match status" value="1"/>
</dbReference>
<evidence type="ECO:0000256" key="2">
    <source>
        <dbReference type="ARBA" id="ARBA00006024"/>
    </source>
</evidence>
<dbReference type="Gene3D" id="2.70.150.10">
    <property type="entry name" value="Calcium-transporting ATPase, cytoplasmic transduction domain A"/>
    <property type="match status" value="1"/>
</dbReference>
<dbReference type="STRING" id="756272.Plabr_3046"/>
<evidence type="ECO:0000256" key="8">
    <source>
        <dbReference type="ARBA" id="ARBA00022741"/>
    </source>
</evidence>
<evidence type="ECO:0000256" key="14">
    <source>
        <dbReference type="ARBA" id="ARBA00023136"/>
    </source>
</evidence>
<dbReference type="Gene3D" id="3.40.50.1000">
    <property type="entry name" value="HAD superfamily/HAD-like"/>
    <property type="match status" value="1"/>
</dbReference>
<comment type="similarity">
    <text evidence="2 15">Belongs to the cation transport ATPase (P-type) (TC 3.A.3) family. Type IB subfamily.</text>
</comment>
<dbReference type="InterPro" id="IPR018303">
    <property type="entry name" value="ATPase_P-typ_P_site"/>
</dbReference>
<dbReference type="InterPro" id="IPR008250">
    <property type="entry name" value="ATPase_P-typ_transduc_dom_A_sf"/>
</dbReference>
<dbReference type="InterPro" id="IPR036412">
    <property type="entry name" value="HAD-like_sf"/>
</dbReference>
<dbReference type="PRINTS" id="PR00943">
    <property type="entry name" value="CUATPASE"/>
</dbReference>
<feature type="transmembrane region" description="Helical" evidence="15">
    <location>
        <begin position="432"/>
        <end position="452"/>
    </location>
</feature>
<dbReference type="OrthoDB" id="211392at2"/>
<evidence type="ECO:0000256" key="13">
    <source>
        <dbReference type="ARBA" id="ARBA00023065"/>
    </source>
</evidence>
<keyword evidence="11" id="KW-1278">Translocase</keyword>
<dbReference type="InterPro" id="IPR036163">
    <property type="entry name" value="HMA_dom_sf"/>
</dbReference>
<dbReference type="Gene3D" id="3.30.70.100">
    <property type="match status" value="1"/>
</dbReference>
<dbReference type="SUPFAM" id="SSF81665">
    <property type="entry name" value="Calcium ATPase, transmembrane domain M"/>
    <property type="match status" value="1"/>
</dbReference>
<dbReference type="InterPro" id="IPR023214">
    <property type="entry name" value="HAD_sf"/>
</dbReference>
<dbReference type="AlphaFoldDB" id="F0SHA2"/>
<dbReference type="NCBIfam" id="TIGR01494">
    <property type="entry name" value="ATPase_P-type"/>
    <property type="match status" value="1"/>
</dbReference>
<feature type="transmembrane region" description="Helical" evidence="15">
    <location>
        <begin position="464"/>
        <end position="485"/>
    </location>
</feature>
<keyword evidence="8 15" id="KW-0547">Nucleotide-binding</keyword>
<dbReference type="eggNOG" id="COG2608">
    <property type="taxonomic scope" value="Bacteria"/>
</dbReference>
<evidence type="ECO:0000256" key="12">
    <source>
        <dbReference type="ARBA" id="ARBA00022989"/>
    </source>
</evidence>
<dbReference type="SUPFAM" id="SSF81653">
    <property type="entry name" value="Calcium ATPase, transduction domain A"/>
    <property type="match status" value="1"/>
</dbReference>
<keyword evidence="18" id="KW-1185">Reference proteome</keyword>
<dbReference type="CDD" id="cd00371">
    <property type="entry name" value="HMA"/>
    <property type="match status" value="1"/>
</dbReference>
<evidence type="ECO:0000256" key="7">
    <source>
        <dbReference type="ARBA" id="ARBA00022723"/>
    </source>
</evidence>
<evidence type="ECO:0000256" key="15">
    <source>
        <dbReference type="RuleBase" id="RU362081"/>
    </source>
</evidence>
<evidence type="ECO:0000259" key="16">
    <source>
        <dbReference type="PROSITE" id="PS50846"/>
    </source>
</evidence>
<evidence type="ECO:0000256" key="11">
    <source>
        <dbReference type="ARBA" id="ARBA00022967"/>
    </source>
</evidence>
<dbReference type="Proteomes" id="UP000006860">
    <property type="component" value="Chromosome"/>
</dbReference>